<proteinExistence type="predicted"/>
<evidence type="ECO:0000313" key="1">
    <source>
        <dbReference type="EMBL" id="KFG45159.1"/>
    </source>
</evidence>
<protein>
    <submittedName>
        <fullName evidence="1">Uncharacterized protein</fullName>
    </submittedName>
</protein>
<dbReference type="EMBL" id="AEYH02001930">
    <property type="protein sequence ID" value="KFG45159.1"/>
    <property type="molecule type" value="Genomic_DNA"/>
</dbReference>
<reference evidence="1 2" key="1">
    <citation type="submission" date="2014-07" db="EMBL/GenBank/DDBJ databases">
        <authorList>
            <person name="Sibley D."/>
            <person name="Venepally P."/>
            <person name="Karamycheva S."/>
            <person name="Hadjithomas M."/>
            <person name="Khan A."/>
            <person name="Brunk B."/>
            <person name="Roos D."/>
            <person name="Caler E."/>
            <person name="Lorenzi H."/>
        </authorList>
    </citation>
    <scope>NUCLEOTIDE SEQUENCE [LARGE SCALE GENOMIC DNA]</scope>
    <source>
        <strain evidence="1 2">FOU</strain>
    </source>
</reference>
<dbReference type="VEuPathDB" id="ToxoDB:TGFOU_363560"/>
<sequence length="124" mass="14138">MCSRGLALESREATEGKLKYHDVVEDVPIHREAKTSSADVFSVVSFSDVLFFWLRFFTPGRPASLSPLSPLVTPWVDLNLRVEWRRCVSFTLSGFHIMAIRTAVLKLSGVRFPAQRLKIFVRQL</sequence>
<dbReference type="AlphaFoldDB" id="A0A086KL91"/>
<accession>A0A086KL91</accession>
<dbReference type="Proteomes" id="UP000028838">
    <property type="component" value="Unassembled WGS sequence"/>
</dbReference>
<gene>
    <name evidence="1" type="ORF">TGFOU_363560</name>
</gene>
<organism evidence="1 2">
    <name type="scientific">Toxoplasma gondii FOU</name>
    <dbReference type="NCBI Taxonomy" id="943167"/>
    <lineage>
        <taxon>Eukaryota</taxon>
        <taxon>Sar</taxon>
        <taxon>Alveolata</taxon>
        <taxon>Apicomplexa</taxon>
        <taxon>Conoidasida</taxon>
        <taxon>Coccidia</taxon>
        <taxon>Eucoccidiorida</taxon>
        <taxon>Eimeriorina</taxon>
        <taxon>Sarcocystidae</taxon>
        <taxon>Toxoplasma</taxon>
    </lineage>
</organism>
<name>A0A086KL91_TOXGO</name>
<comment type="caution">
    <text evidence="1">The sequence shown here is derived from an EMBL/GenBank/DDBJ whole genome shotgun (WGS) entry which is preliminary data.</text>
</comment>
<evidence type="ECO:0000313" key="2">
    <source>
        <dbReference type="Proteomes" id="UP000028838"/>
    </source>
</evidence>